<evidence type="ECO:0000313" key="2">
    <source>
        <dbReference type="Proteomes" id="UP000016644"/>
    </source>
</evidence>
<dbReference type="Proteomes" id="UP000016644">
    <property type="component" value="Unassembled WGS sequence"/>
</dbReference>
<accession>U2P295</accession>
<dbReference type="InterPro" id="IPR023214">
    <property type="entry name" value="HAD_sf"/>
</dbReference>
<dbReference type="AlphaFoldDB" id="U2P295"/>
<gene>
    <name evidence="1" type="ORF">HMPREF0495_00864</name>
</gene>
<organism evidence="1 2">
    <name type="scientific">Levilactobacillus brevis ATCC 14869 = DSM 20054</name>
    <dbReference type="NCBI Taxonomy" id="649758"/>
    <lineage>
        <taxon>Bacteria</taxon>
        <taxon>Bacillati</taxon>
        <taxon>Bacillota</taxon>
        <taxon>Bacilli</taxon>
        <taxon>Lactobacillales</taxon>
        <taxon>Lactobacillaceae</taxon>
        <taxon>Levilactobacillus</taxon>
    </lineage>
</organism>
<dbReference type="InterPro" id="IPR036412">
    <property type="entry name" value="HAD-like_sf"/>
</dbReference>
<reference evidence="1 2" key="1">
    <citation type="submission" date="2013-06" db="EMBL/GenBank/DDBJ databases">
        <authorList>
            <person name="Weinstock G."/>
            <person name="Sodergren E."/>
            <person name="Lobos E.A."/>
            <person name="Fulton L."/>
            <person name="Fulton R."/>
            <person name="Courtney L."/>
            <person name="Fronick C."/>
            <person name="O'Laughlin M."/>
            <person name="Godfrey J."/>
            <person name="Wilson R.M."/>
            <person name="Miner T."/>
            <person name="Farmer C."/>
            <person name="Delehaunty K."/>
            <person name="Cordes M."/>
            <person name="Minx P."/>
            <person name="Tomlinson C."/>
            <person name="Chen J."/>
            <person name="Wollam A."/>
            <person name="Pepin K.H."/>
            <person name="Bhonagiri V."/>
            <person name="Zhang X."/>
            <person name="Warren W."/>
            <person name="Mitreva M."/>
            <person name="Mardis E.R."/>
            <person name="Wilson R.K."/>
        </authorList>
    </citation>
    <scope>NUCLEOTIDE SEQUENCE [LARGE SCALE GENOMIC DNA]</scope>
    <source>
        <strain evidence="1 2">ATCC 14869</strain>
    </source>
</reference>
<evidence type="ECO:0000313" key="1">
    <source>
        <dbReference type="EMBL" id="ERK44560.1"/>
    </source>
</evidence>
<dbReference type="EMBL" id="AWVK01000030">
    <property type="protein sequence ID" value="ERK44560.1"/>
    <property type="molecule type" value="Genomic_DNA"/>
</dbReference>
<proteinExistence type="predicted"/>
<dbReference type="HOGENOM" id="CLU_3169392_0_0_9"/>
<comment type="caution">
    <text evidence="1">The sequence shown here is derived from an EMBL/GenBank/DDBJ whole genome shotgun (WGS) entry which is preliminary data.</text>
</comment>
<name>U2P295_LEVBR</name>
<protein>
    <submittedName>
        <fullName evidence="1">Uncharacterized protein</fullName>
    </submittedName>
</protein>
<dbReference type="SUPFAM" id="SSF56784">
    <property type="entry name" value="HAD-like"/>
    <property type="match status" value="1"/>
</dbReference>
<sequence>MTIKQIFLDMDGTLLNEQGTVSDDNRRTVADSVCSVTLVSARAPMEM</sequence>
<dbReference type="Pfam" id="PF08282">
    <property type="entry name" value="Hydrolase_3"/>
    <property type="match status" value="1"/>
</dbReference>
<dbReference type="PATRIC" id="fig|649758.3.peg.772"/>
<dbReference type="Gene3D" id="3.40.50.1000">
    <property type="entry name" value="HAD superfamily/HAD-like"/>
    <property type="match status" value="1"/>
</dbReference>